<dbReference type="Proteomes" id="UP000467840">
    <property type="component" value="Chromosome 2"/>
</dbReference>
<proteinExistence type="predicted"/>
<dbReference type="EMBL" id="JAAGAX010000015">
    <property type="protein sequence ID" value="KAF2290148.1"/>
    <property type="molecule type" value="Genomic_DNA"/>
</dbReference>
<feature type="region of interest" description="Disordered" evidence="1">
    <location>
        <begin position="82"/>
        <end position="120"/>
    </location>
</feature>
<keyword evidence="3" id="KW-1185">Reference proteome</keyword>
<sequence length="120" mass="13469">MEVDFETDDIGSDDFEIAPGDIEINKYGPVPVIHIDDQHSLGFGISGRPTDPSIPVVDSNNLNASISKSLSAFMETILEEFSDEDDEDYELNNDMEEDDKGDVEKDFFEEDDNVDPYMLP</sequence>
<accession>A0A6A6KQE1</accession>
<evidence type="ECO:0000256" key="1">
    <source>
        <dbReference type="SAM" id="MobiDB-lite"/>
    </source>
</evidence>
<evidence type="ECO:0000313" key="2">
    <source>
        <dbReference type="EMBL" id="KAF2290148.1"/>
    </source>
</evidence>
<reference evidence="2 3" key="1">
    <citation type="journal article" date="2020" name="Mol. Plant">
        <title>The Chromosome-Based Rubber Tree Genome Provides New Insights into Spurge Genome Evolution and Rubber Biosynthesis.</title>
        <authorList>
            <person name="Liu J."/>
            <person name="Shi C."/>
            <person name="Shi C.C."/>
            <person name="Li W."/>
            <person name="Zhang Q.J."/>
            <person name="Zhang Y."/>
            <person name="Li K."/>
            <person name="Lu H.F."/>
            <person name="Shi C."/>
            <person name="Zhu S.T."/>
            <person name="Xiao Z.Y."/>
            <person name="Nan H."/>
            <person name="Yue Y."/>
            <person name="Zhu X.G."/>
            <person name="Wu Y."/>
            <person name="Hong X.N."/>
            <person name="Fan G.Y."/>
            <person name="Tong Y."/>
            <person name="Zhang D."/>
            <person name="Mao C.L."/>
            <person name="Liu Y.L."/>
            <person name="Hao S.J."/>
            <person name="Liu W.Q."/>
            <person name="Lv M.Q."/>
            <person name="Zhang H.B."/>
            <person name="Liu Y."/>
            <person name="Hu-Tang G.R."/>
            <person name="Wang J.P."/>
            <person name="Wang J.H."/>
            <person name="Sun Y.H."/>
            <person name="Ni S.B."/>
            <person name="Chen W.B."/>
            <person name="Zhang X.C."/>
            <person name="Jiao Y.N."/>
            <person name="Eichler E.E."/>
            <person name="Li G.H."/>
            <person name="Liu X."/>
            <person name="Gao L.Z."/>
        </authorList>
    </citation>
    <scope>NUCLEOTIDE SEQUENCE [LARGE SCALE GENOMIC DNA]</scope>
    <source>
        <strain evidence="3">cv. GT1</strain>
        <tissue evidence="2">Leaf</tissue>
    </source>
</reference>
<gene>
    <name evidence="2" type="ORF">GH714_003730</name>
</gene>
<feature type="compositionally biased region" description="Acidic residues" evidence="1">
    <location>
        <begin position="82"/>
        <end position="114"/>
    </location>
</feature>
<evidence type="ECO:0000313" key="3">
    <source>
        <dbReference type="Proteomes" id="UP000467840"/>
    </source>
</evidence>
<name>A0A6A6KQE1_HEVBR</name>
<dbReference type="AlphaFoldDB" id="A0A6A6KQE1"/>
<organism evidence="2 3">
    <name type="scientific">Hevea brasiliensis</name>
    <name type="common">Para rubber tree</name>
    <name type="synonym">Siphonia brasiliensis</name>
    <dbReference type="NCBI Taxonomy" id="3981"/>
    <lineage>
        <taxon>Eukaryota</taxon>
        <taxon>Viridiplantae</taxon>
        <taxon>Streptophyta</taxon>
        <taxon>Embryophyta</taxon>
        <taxon>Tracheophyta</taxon>
        <taxon>Spermatophyta</taxon>
        <taxon>Magnoliopsida</taxon>
        <taxon>eudicotyledons</taxon>
        <taxon>Gunneridae</taxon>
        <taxon>Pentapetalae</taxon>
        <taxon>rosids</taxon>
        <taxon>fabids</taxon>
        <taxon>Malpighiales</taxon>
        <taxon>Euphorbiaceae</taxon>
        <taxon>Crotonoideae</taxon>
        <taxon>Micrandreae</taxon>
        <taxon>Hevea</taxon>
    </lineage>
</organism>
<protein>
    <submittedName>
        <fullName evidence="2">Uncharacterized protein</fullName>
    </submittedName>
</protein>
<comment type="caution">
    <text evidence="2">The sequence shown here is derived from an EMBL/GenBank/DDBJ whole genome shotgun (WGS) entry which is preliminary data.</text>
</comment>